<evidence type="ECO:0000313" key="5">
    <source>
        <dbReference type="EMBL" id="SDH40299.1"/>
    </source>
</evidence>
<dbReference type="Proteomes" id="UP000198923">
    <property type="component" value="Unassembled WGS sequence"/>
</dbReference>
<keyword evidence="6" id="KW-1185">Reference proteome</keyword>
<reference evidence="5 6" key="1">
    <citation type="submission" date="2016-10" db="EMBL/GenBank/DDBJ databases">
        <authorList>
            <person name="de Groot N.N."/>
        </authorList>
    </citation>
    <scope>NUCLEOTIDE SEQUENCE [LARGE SCALE GENOMIC DNA]</scope>
    <source>
        <strain evidence="5 6">CPCC 201354</strain>
    </source>
</reference>
<comment type="subcellular location">
    <subcellularLocation>
        <location evidence="1">Cell envelope</location>
    </subcellularLocation>
</comment>
<evidence type="ECO:0000313" key="6">
    <source>
        <dbReference type="Proteomes" id="UP000198923"/>
    </source>
</evidence>
<dbReference type="InterPro" id="IPR006059">
    <property type="entry name" value="SBP"/>
</dbReference>
<comment type="similarity">
    <text evidence="2">Belongs to the bacterial solute-binding protein 1 family.</text>
</comment>
<dbReference type="STRING" id="504805.SAMN05421505_11557"/>
<keyword evidence="4" id="KW-0732">Signal</keyword>
<dbReference type="InterPro" id="IPR050490">
    <property type="entry name" value="Bact_solute-bd_prot1"/>
</dbReference>
<dbReference type="Gene3D" id="3.40.190.10">
    <property type="entry name" value="Periplasmic binding protein-like II"/>
    <property type="match status" value="2"/>
</dbReference>
<dbReference type="RefSeq" id="WP_093171507.1">
    <property type="nucleotide sequence ID" value="NZ_FNCN01000015.1"/>
</dbReference>
<protein>
    <submittedName>
        <fullName evidence="5">N-acetylglucosamine transport system substrate-binding protein</fullName>
    </submittedName>
</protein>
<dbReference type="GO" id="GO:0030313">
    <property type="term" value="C:cell envelope"/>
    <property type="evidence" value="ECO:0007669"/>
    <property type="project" value="UniProtKB-SubCell"/>
</dbReference>
<evidence type="ECO:0000256" key="1">
    <source>
        <dbReference type="ARBA" id="ARBA00004196"/>
    </source>
</evidence>
<gene>
    <name evidence="5" type="ORF">SAMN05421505_11557</name>
</gene>
<dbReference type="SUPFAM" id="SSF53850">
    <property type="entry name" value="Periplasmic binding protein-like II"/>
    <property type="match status" value="1"/>
</dbReference>
<dbReference type="Pfam" id="PF01547">
    <property type="entry name" value="SBP_bac_1"/>
    <property type="match status" value="1"/>
</dbReference>
<dbReference type="PANTHER" id="PTHR43649">
    <property type="entry name" value="ARABINOSE-BINDING PROTEIN-RELATED"/>
    <property type="match status" value="1"/>
</dbReference>
<dbReference type="PANTHER" id="PTHR43649:SF31">
    <property type="entry name" value="SN-GLYCEROL-3-PHOSPHATE-BINDING PERIPLASMIC PROTEIN UGPB"/>
    <property type="match status" value="1"/>
</dbReference>
<dbReference type="AlphaFoldDB" id="A0A1G8C4S9"/>
<organism evidence="5 6">
    <name type="scientific">Sinosporangium album</name>
    <dbReference type="NCBI Taxonomy" id="504805"/>
    <lineage>
        <taxon>Bacteria</taxon>
        <taxon>Bacillati</taxon>
        <taxon>Actinomycetota</taxon>
        <taxon>Actinomycetes</taxon>
        <taxon>Streptosporangiales</taxon>
        <taxon>Streptosporangiaceae</taxon>
        <taxon>Sinosporangium</taxon>
    </lineage>
</organism>
<keyword evidence="3" id="KW-0813">Transport</keyword>
<dbReference type="OrthoDB" id="8663148at2"/>
<dbReference type="NCBIfam" id="TIGR03851">
    <property type="entry name" value="chitin_NgcE"/>
    <property type="match status" value="1"/>
</dbReference>
<sequence>MSHSAGTPRDIDRRQALRRIGLTAFMAGPGAGLLASCATGGGGTSTPTPAGSAAPISADNPFGVNASQQLEVVIFSGGYTDAYATEIHQPLYKKAFPQAAIKHVPTQRIGGQLRPRFVSGDVPDVVNNSGPESIDTSALQQAGHLADLTALYDAPSVHDPSKKVRDTLVTGVIEEGLIAGKPYILNYTLSHRGLWYNAKLFADKGYQVPTTWDAFLALCEQLKGAGITPFAYPGQVGPYYQTWNLLYTAAKIGGNQVIIDIDNLVDGAWQNPAMLQAVTAWADLQKKYGDKAYFGLNHTETQVRQLQDKVAFYPTGSWIENEMTKEIPAGKFEYAVMPIPSVTAADKMPAEAIFAGAGENFFVSEKGKNKAGGMEYLRQMLSLEGAKAFTEKTKNLTVVVGSSDGVDLPPGLKSAAKAQEVAGQNIITPARYEGWYRKLYDYSQTQTNAVMAGRITPAEFCENMQKKADETKKDSKITKQTRTA</sequence>
<evidence type="ECO:0000256" key="3">
    <source>
        <dbReference type="ARBA" id="ARBA00022448"/>
    </source>
</evidence>
<evidence type="ECO:0000256" key="4">
    <source>
        <dbReference type="ARBA" id="ARBA00022729"/>
    </source>
</evidence>
<evidence type="ECO:0000256" key="2">
    <source>
        <dbReference type="ARBA" id="ARBA00008520"/>
    </source>
</evidence>
<proteinExistence type="inferred from homology"/>
<accession>A0A1G8C4S9</accession>
<dbReference type="InterPro" id="IPR022386">
    <property type="entry name" value="Chitin_NgcE"/>
</dbReference>
<dbReference type="EMBL" id="FNCN01000015">
    <property type="protein sequence ID" value="SDH40299.1"/>
    <property type="molecule type" value="Genomic_DNA"/>
</dbReference>
<name>A0A1G8C4S9_9ACTN</name>